<comment type="caution">
    <text evidence="1">The sequence shown here is derived from an EMBL/GenBank/DDBJ whole genome shotgun (WGS) entry which is preliminary data.</text>
</comment>
<name>A0A918PXJ4_9ACTN</name>
<organism evidence="1 2">
    <name type="scientific">Streptomyces poonensis</name>
    <dbReference type="NCBI Taxonomy" id="68255"/>
    <lineage>
        <taxon>Bacteria</taxon>
        <taxon>Bacillati</taxon>
        <taxon>Actinomycetota</taxon>
        <taxon>Actinomycetes</taxon>
        <taxon>Kitasatosporales</taxon>
        <taxon>Streptomycetaceae</taxon>
        <taxon>Streptomyces</taxon>
    </lineage>
</organism>
<reference evidence="1" key="1">
    <citation type="journal article" date="2014" name="Int. J. Syst. Evol. Microbiol.">
        <title>Complete genome sequence of Corynebacterium casei LMG S-19264T (=DSM 44701T), isolated from a smear-ripened cheese.</title>
        <authorList>
            <consortium name="US DOE Joint Genome Institute (JGI-PGF)"/>
            <person name="Walter F."/>
            <person name="Albersmeier A."/>
            <person name="Kalinowski J."/>
            <person name="Ruckert C."/>
        </authorList>
    </citation>
    <scope>NUCLEOTIDE SEQUENCE</scope>
    <source>
        <strain evidence="1">JCM 4815</strain>
    </source>
</reference>
<dbReference type="EMBL" id="BMVW01000012">
    <property type="protein sequence ID" value="GGZ26307.1"/>
    <property type="molecule type" value="Genomic_DNA"/>
</dbReference>
<accession>A0A918PXJ4</accession>
<protein>
    <submittedName>
        <fullName evidence="1">Uncharacterized protein</fullName>
    </submittedName>
</protein>
<proteinExistence type="predicted"/>
<gene>
    <name evidence="1" type="ORF">GCM10010365_53350</name>
</gene>
<evidence type="ECO:0000313" key="2">
    <source>
        <dbReference type="Proteomes" id="UP000622166"/>
    </source>
</evidence>
<evidence type="ECO:0000313" key="1">
    <source>
        <dbReference type="EMBL" id="GGZ26307.1"/>
    </source>
</evidence>
<dbReference type="AlphaFoldDB" id="A0A918PXJ4"/>
<sequence>MGDVAVPVLLGILALAVGGCVCVVWAEFGGPRWVRAVATATITVGGVLRFFEKGSRRGSGRTGGDGD</sequence>
<keyword evidence="2" id="KW-1185">Reference proteome</keyword>
<dbReference type="Proteomes" id="UP000622166">
    <property type="component" value="Unassembled WGS sequence"/>
</dbReference>
<reference evidence="1" key="2">
    <citation type="submission" date="2020-09" db="EMBL/GenBank/DDBJ databases">
        <authorList>
            <person name="Sun Q."/>
            <person name="Ohkuma M."/>
        </authorList>
    </citation>
    <scope>NUCLEOTIDE SEQUENCE</scope>
    <source>
        <strain evidence="1">JCM 4815</strain>
    </source>
</reference>